<organism evidence="17 18">
    <name type="scientific">Mobilitalea sibirica</name>
    <dbReference type="NCBI Taxonomy" id="1462919"/>
    <lineage>
        <taxon>Bacteria</taxon>
        <taxon>Bacillati</taxon>
        <taxon>Bacillota</taxon>
        <taxon>Clostridia</taxon>
        <taxon>Lachnospirales</taxon>
        <taxon>Lachnospiraceae</taxon>
        <taxon>Mobilitalea</taxon>
    </lineage>
</organism>
<feature type="binding site" evidence="11">
    <location>
        <position position="198"/>
    </location>
    <ligand>
        <name>Mg(2+)</name>
        <dbReference type="ChEBI" id="CHEBI:18420"/>
    </ligand>
</feature>
<dbReference type="PRINTS" id="PR00959">
    <property type="entry name" value="MEVGALKINASE"/>
</dbReference>
<dbReference type="Gene3D" id="3.30.70.890">
    <property type="entry name" value="GHMP kinase, C-terminal domain"/>
    <property type="match status" value="2"/>
</dbReference>
<evidence type="ECO:0000313" key="17">
    <source>
        <dbReference type="EMBL" id="MBH1941373.1"/>
    </source>
</evidence>
<comment type="subcellular location">
    <subcellularLocation>
        <location evidence="11">Cytoplasm</location>
    </subcellularLocation>
</comment>
<keyword evidence="5 11" id="KW-0547">Nucleotide-binding</keyword>
<dbReference type="GO" id="GO:0006012">
    <property type="term" value="P:galactose metabolic process"/>
    <property type="evidence" value="ECO:0007669"/>
    <property type="project" value="UniProtKB-UniRule"/>
</dbReference>
<evidence type="ECO:0000256" key="13">
    <source>
        <dbReference type="SAM" id="MobiDB-lite"/>
    </source>
</evidence>
<dbReference type="EMBL" id="JAEAGR010000010">
    <property type="protein sequence ID" value="MBH1941373.1"/>
    <property type="molecule type" value="Genomic_DNA"/>
</dbReference>
<feature type="region of interest" description="Disordered" evidence="13">
    <location>
        <begin position="337"/>
        <end position="356"/>
    </location>
</feature>
<dbReference type="InterPro" id="IPR020568">
    <property type="entry name" value="Ribosomal_Su5_D2-typ_SF"/>
</dbReference>
<dbReference type="GO" id="GO:0000287">
    <property type="term" value="F:magnesium ion binding"/>
    <property type="evidence" value="ECO:0007669"/>
    <property type="project" value="UniProtKB-UniRule"/>
</dbReference>
<dbReference type="GO" id="GO:0005829">
    <property type="term" value="C:cytosol"/>
    <property type="evidence" value="ECO:0007669"/>
    <property type="project" value="TreeGrafter"/>
</dbReference>
<feature type="domain" description="GHMP kinase C-terminal" evidence="15">
    <location>
        <begin position="411"/>
        <end position="493"/>
    </location>
</feature>
<feature type="binding site" evidence="11">
    <location>
        <position position="230"/>
    </location>
    <ligand>
        <name>Mg(2+)</name>
        <dbReference type="ChEBI" id="CHEBI:18420"/>
    </ligand>
</feature>
<dbReference type="PRINTS" id="PR00473">
    <property type="entry name" value="GALCTOKINASE"/>
</dbReference>
<evidence type="ECO:0000313" key="18">
    <source>
        <dbReference type="Proteomes" id="UP000623269"/>
    </source>
</evidence>
<dbReference type="PROSITE" id="PS00106">
    <property type="entry name" value="GALACTOKINASE"/>
    <property type="match status" value="1"/>
</dbReference>
<keyword evidence="10 11" id="KW-0119">Carbohydrate metabolism</keyword>
<name>A0A8J7L011_9FIRM</name>
<dbReference type="InterPro" id="IPR006204">
    <property type="entry name" value="GHMP_kinase_N_dom"/>
</dbReference>
<evidence type="ECO:0000256" key="3">
    <source>
        <dbReference type="ARBA" id="ARBA00022679"/>
    </source>
</evidence>
<evidence type="ECO:0000256" key="11">
    <source>
        <dbReference type="HAMAP-Rule" id="MF_00246"/>
    </source>
</evidence>
<feature type="binding site" evidence="11">
    <location>
        <position position="68"/>
    </location>
    <ligand>
        <name>ATP</name>
        <dbReference type="ChEBI" id="CHEBI:30616"/>
    </ligand>
</feature>
<dbReference type="PIRSF" id="PIRSF000530">
    <property type="entry name" value="Galactokinase"/>
    <property type="match status" value="1"/>
</dbReference>
<dbReference type="SUPFAM" id="SSF55060">
    <property type="entry name" value="GHMP Kinase, C-terminal domain"/>
    <property type="match status" value="1"/>
</dbReference>
<dbReference type="GO" id="GO:0005524">
    <property type="term" value="F:ATP binding"/>
    <property type="evidence" value="ECO:0007669"/>
    <property type="project" value="UniProtKB-UniRule"/>
</dbReference>
<feature type="binding site" evidence="11">
    <location>
        <begin position="192"/>
        <end position="198"/>
    </location>
    <ligand>
        <name>ATP</name>
        <dbReference type="ChEBI" id="CHEBI:30616"/>
    </ligand>
</feature>
<feature type="domain" description="Galactokinase N-terminal" evidence="16">
    <location>
        <begin position="9"/>
        <end position="57"/>
    </location>
</feature>
<proteinExistence type="inferred from homology"/>
<dbReference type="InterPro" id="IPR014721">
    <property type="entry name" value="Ribsml_uS5_D2-typ_fold_subgr"/>
</dbReference>
<keyword evidence="7 11" id="KW-0067">ATP-binding</keyword>
<keyword evidence="2 11" id="KW-0963">Cytoplasm</keyword>
<keyword evidence="18" id="KW-1185">Reference proteome</keyword>
<dbReference type="Proteomes" id="UP000623269">
    <property type="component" value="Unassembled WGS sequence"/>
</dbReference>
<dbReference type="Pfam" id="PF08544">
    <property type="entry name" value="GHMP_kinases_C"/>
    <property type="match status" value="1"/>
</dbReference>
<evidence type="ECO:0000256" key="2">
    <source>
        <dbReference type="ARBA" id="ARBA00022490"/>
    </source>
</evidence>
<comment type="similarity">
    <text evidence="1 11">Belongs to the GHMP kinase family. GalK subfamily.</text>
</comment>
<comment type="pathway">
    <text evidence="11">Carbohydrate metabolism; galactose metabolism.</text>
</comment>
<feature type="site" description="Transition state stabilizer" evidence="11">
    <location>
        <position position="28"/>
    </location>
</feature>
<dbReference type="InterPro" id="IPR036554">
    <property type="entry name" value="GHMP_kinase_C_sf"/>
</dbReference>
<dbReference type="UniPathway" id="UPA00214"/>
<dbReference type="EC" id="2.7.1.6" evidence="11 12"/>
<comment type="catalytic activity">
    <reaction evidence="11">
        <text>alpha-D-galactose + ATP = alpha-D-galactose 1-phosphate + ADP + H(+)</text>
        <dbReference type="Rhea" id="RHEA:13553"/>
        <dbReference type="ChEBI" id="CHEBI:15378"/>
        <dbReference type="ChEBI" id="CHEBI:28061"/>
        <dbReference type="ChEBI" id="CHEBI:30616"/>
        <dbReference type="ChEBI" id="CHEBI:58336"/>
        <dbReference type="ChEBI" id="CHEBI:456216"/>
        <dbReference type="EC" id="2.7.1.6"/>
    </reaction>
</comment>
<evidence type="ECO:0000256" key="1">
    <source>
        <dbReference type="ARBA" id="ARBA00006566"/>
    </source>
</evidence>
<feature type="compositionally biased region" description="Low complexity" evidence="13">
    <location>
        <begin position="337"/>
        <end position="348"/>
    </location>
</feature>
<keyword evidence="8 11" id="KW-0460">Magnesium</keyword>
<dbReference type="InterPro" id="IPR019741">
    <property type="entry name" value="Galactokinase_CS"/>
</dbReference>
<sequence length="514" mass="58118">MMKDTMLKYFKEVYGDCEGVKVYFAPGRVNLIGEHTDYNGGHVFPCALTIGTYAAIRLRKDRNLRFFSMNFKEKGVITSSLDELIYHRKDDWANYPKSVLWAFAHHSALENPTDLPYQVHYRSTYDKTKENLKSNSNDNINRNLDVNLHYYNNDNPIDNMNDKSNDKIKEEEQVDFLEYGMDVVYFGNIPNSSGLSSSASIEVLTAYMIKDLYQIDIDLTNIALLCQYAENKFIGVNCGIMDQFAIAMGKKDHAIFLDTADLTYAYAPIDLGDAKLVIACSNKKRGLGESKYNERRSECEEALARLQMVLDIQSLGELTEKEFETYTDVIKISHGGTQQLSQGGTQQSNDIDKKQQVVTPSQKIAIDIHDKEMKSKSNQDLLSTGQDAFLDETLIRRARHAVYENQRAIQAVKALNDKDLATFGTLMNASHVSLRDDYEVTGIELDTLVETAWKQEGVIGARMTGAGFGGCTVNIVKDAYIDRFIEEVGKVYEERIGYKADFYVVEIGDGPREL</sequence>
<dbReference type="GO" id="GO:0004335">
    <property type="term" value="F:galactokinase activity"/>
    <property type="evidence" value="ECO:0007669"/>
    <property type="project" value="UniProtKB-UniRule"/>
</dbReference>
<dbReference type="SUPFAM" id="SSF54211">
    <property type="entry name" value="Ribosomal protein S5 domain 2-like"/>
    <property type="match status" value="1"/>
</dbReference>
<evidence type="ECO:0000256" key="6">
    <source>
        <dbReference type="ARBA" id="ARBA00022777"/>
    </source>
</evidence>
<dbReference type="FunFam" id="3.30.70.890:FF:000001">
    <property type="entry name" value="Galactokinase"/>
    <property type="match status" value="1"/>
</dbReference>
<evidence type="ECO:0000259" key="14">
    <source>
        <dbReference type="Pfam" id="PF00288"/>
    </source>
</evidence>
<dbReference type="InterPro" id="IPR000705">
    <property type="entry name" value="Galactokinase"/>
</dbReference>
<dbReference type="InterPro" id="IPR006206">
    <property type="entry name" value="Mevalonate/galactokinase"/>
</dbReference>
<evidence type="ECO:0000259" key="15">
    <source>
        <dbReference type="Pfam" id="PF08544"/>
    </source>
</evidence>
<keyword evidence="3 11" id="KW-0808">Transferase</keyword>
<dbReference type="AlphaFoldDB" id="A0A8J7L011"/>
<dbReference type="Pfam" id="PF00288">
    <property type="entry name" value="GHMP_kinases_N"/>
    <property type="match status" value="1"/>
</dbReference>
<evidence type="ECO:0000256" key="9">
    <source>
        <dbReference type="ARBA" id="ARBA00023144"/>
    </source>
</evidence>
<evidence type="ECO:0000256" key="4">
    <source>
        <dbReference type="ARBA" id="ARBA00022723"/>
    </source>
</evidence>
<dbReference type="Gene3D" id="3.30.230.10">
    <property type="match status" value="1"/>
</dbReference>
<comment type="caution">
    <text evidence="17">The sequence shown here is derived from an EMBL/GenBank/DDBJ whole genome shotgun (WGS) entry which is preliminary data.</text>
</comment>
<evidence type="ECO:0000259" key="16">
    <source>
        <dbReference type="Pfam" id="PF10509"/>
    </source>
</evidence>
<accession>A0A8J7L011</accession>
<dbReference type="Pfam" id="PF10509">
    <property type="entry name" value="GalKase_gal_bdg"/>
    <property type="match status" value="1"/>
</dbReference>
<dbReference type="InterPro" id="IPR013750">
    <property type="entry name" value="GHMP_kinase_C_dom"/>
</dbReference>
<feature type="binding site" evidence="11">
    <location>
        <position position="292"/>
    </location>
    <ligand>
        <name>substrate</name>
    </ligand>
</feature>
<evidence type="ECO:0000256" key="8">
    <source>
        <dbReference type="ARBA" id="ARBA00022842"/>
    </source>
</evidence>
<keyword evidence="9 11" id="KW-0299">Galactose metabolism</keyword>
<feature type="domain" description="GHMP kinase N-terminal" evidence="14">
    <location>
        <begin position="175"/>
        <end position="250"/>
    </location>
</feature>
<reference evidence="17" key="1">
    <citation type="submission" date="2020-12" db="EMBL/GenBank/DDBJ databases">
        <title>M. sibirica DSM 26468T genome.</title>
        <authorList>
            <person name="Thieme N."/>
            <person name="Rettenmaier R."/>
            <person name="Zverlov V."/>
            <person name="Liebl W."/>
        </authorList>
    </citation>
    <scope>NUCLEOTIDE SEQUENCE</scope>
    <source>
        <strain evidence="17">DSM 26468</strain>
    </source>
</reference>
<dbReference type="HAMAP" id="MF_00246">
    <property type="entry name" value="Galactokinase"/>
    <property type="match status" value="1"/>
</dbReference>
<dbReference type="PANTHER" id="PTHR10457">
    <property type="entry name" value="MEVALONATE KINASE/GALACTOKINASE"/>
    <property type="match status" value="1"/>
</dbReference>
<gene>
    <name evidence="11 17" type="primary">galK</name>
    <name evidence="17" type="ORF">I5677_10760</name>
</gene>
<dbReference type="PROSITE" id="PS00627">
    <property type="entry name" value="GHMP_KINASES_ATP"/>
    <property type="match status" value="1"/>
</dbReference>
<keyword evidence="4 11" id="KW-0479">Metal-binding</keyword>
<keyword evidence="6 11" id="KW-0418">Kinase</keyword>
<comment type="function">
    <text evidence="11">Catalyzes the transfer of the gamma-phosphate of ATP to D-galactose to form alpha-D-galactose-1-phosphate (Gal-1-P).</text>
</comment>
<feature type="binding site" evidence="11">
    <location>
        <begin position="34"/>
        <end position="37"/>
    </location>
    <ligand>
        <name>substrate</name>
    </ligand>
</feature>
<dbReference type="PANTHER" id="PTHR10457:SF7">
    <property type="entry name" value="GALACTOKINASE-RELATED"/>
    <property type="match status" value="1"/>
</dbReference>
<dbReference type="InterPro" id="IPR019539">
    <property type="entry name" value="GalKase_N"/>
</dbReference>
<protein>
    <recommendedName>
        <fullName evidence="11 12">Galactokinase</fullName>
        <ecNumber evidence="11 12">2.7.1.6</ecNumber>
    </recommendedName>
    <alternativeName>
        <fullName evidence="11">Galactose kinase</fullName>
    </alternativeName>
</protein>
<dbReference type="InterPro" id="IPR006203">
    <property type="entry name" value="GHMP_knse_ATP-bd_CS"/>
</dbReference>
<dbReference type="RefSeq" id="WP_197661580.1">
    <property type="nucleotide sequence ID" value="NZ_JAEAGR010000010.1"/>
</dbReference>
<evidence type="ECO:0000256" key="5">
    <source>
        <dbReference type="ARBA" id="ARBA00022741"/>
    </source>
</evidence>
<evidence type="ECO:0000256" key="7">
    <source>
        <dbReference type="ARBA" id="ARBA00022840"/>
    </source>
</evidence>
<evidence type="ECO:0000256" key="12">
    <source>
        <dbReference type="NCBIfam" id="TIGR00131"/>
    </source>
</evidence>
<dbReference type="InterPro" id="IPR022963">
    <property type="entry name" value="Galactokinase_bac"/>
</dbReference>
<feature type="active site" description="Proton acceptor" evidence="11">
    <location>
        <position position="242"/>
    </location>
</feature>
<evidence type="ECO:0000256" key="10">
    <source>
        <dbReference type="ARBA" id="ARBA00023277"/>
    </source>
</evidence>
<dbReference type="NCBIfam" id="TIGR00131">
    <property type="entry name" value="gal_kin"/>
    <property type="match status" value="1"/>
</dbReference>